<dbReference type="Gene3D" id="1.10.443.10">
    <property type="entry name" value="Intergrase catalytic core"/>
    <property type="match status" value="1"/>
</dbReference>
<dbReference type="InterPro" id="IPR013762">
    <property type="entry name" value="Integrase-like_cat_sf"/>
</dbReference>
<dbReference type="PROSITE" id="PS51898">
    <property type="entry name" value="TYR_RECOMBINASE"/>
    <property type="match status" value="1"/>
</dbReference>
<dbReference type="PANTHER" id="PTHR30349:SF64">
    <property type="entry name" value="PROPHAGE INTEGRASE INTD-RELATED"/>
    <property type="match status" value="1"/>
</dbReference>
<dbReference type="PANTHER" id="PTHR30349">
    <property type="entry name" value="PHAGE INTEGRASE-RELATED"/>
    <property type="match status" value="1"/>
</dbReference>
<dbReference type="KEGG" id="grl:LPB144_02480"/>
<evidence type="ECO:0000313" key="5">
    <source>
        <dbReference type="EMBL" id="APG59345.1"/>
    </source>
</evidence>
<reference evidence="5 6" key="1">
    <citation type="submission" date="2016-11" db="EMBL/GenBank/DDBJ databases">
        <title>Gramella sp. LPB0144 isolated from marine environment.</title>
        <authorList>
            <person name="Kim E."/>
            <person name="Yi H."/>
        </authorList>
    </citation>
    <scope>NUCLEOTIDE SEQUENCE [LARGE SCALE GENOMIC DNA]</scope>
    <source>
        <strain evidence="5 6">LPB0144</strain>
    </source>
</reference>
<dbReference type="Proteomes" id="UP000182510">
    <property type="component" value="Chromosome"/>
</dbReference>
<organism evidence="5 6">
    <name type="scientific">Christiangramia salexigens</name>
    <dbReference type="NCBI Taxonomy" id="1913577"/>
    <lineage>
        <taxon>Bacteria</taxon>
        <taxon>Pseudomonadati</taxon>
        <taxon>Bacteroidota</taxon>
        <taxon>Flavobacteriia</taxon>
        <taxon>Flavobacteriales</taxon>
        <taxon>Flavobacteriaceae</taxon>
        <taxon>Christiangramia</taxon>
    </lineage>
</organism>
<comment type="similarity">
    <text evidence="1">Belongs to the 'phage' integrase family.</text>
</comment>
<name>A0A1L3J2J5_9FLAO</name>
<dbReference type="GO" id="GO:0015074">
    <property type="term" value="P:DNA integration"/>
    <property type="evidence" value="ECO:0007669"/>
    <property type="project" value="InterPro"/>
</dbReference>
<keyword evidence="2" id="KW-0238">DNA-binding</keyword>
<dbReference type="RefSeq" id="WP_072552002.1">
    <property type="nucleotide sequence ID" value="NZ_CP018153.1"/>
</dbReference>
<dbReference type="Pfam" id="PF00589">
    <property type="entry name" value="Phage_integrase"/>
    <property type="match status" value="1"/>
</dbReference>
<dbReference type="InterPro" id="IPR011010">
    <property type="entry name" value="DNA_brk_join_enz"/>
</dbReference>
<dbReference type="GO" id="GO:0003677">
    <property type="term" value="F:DNA binding"/>
    <property type="evidence" value="ECO:0007669"/>
    <property type="project" value="UniProtKB-KW"/>
</dbReference>
<evidence type="ECO:0000313" key="6">
    <source>
        <dbReference type="Proteomes" id="UP000182510"/>
    </source>
</evidence>
<dbReference type="SUPFAM" id="SSF56349">
    <property type="entry name" value="DNA breaking-rejoining enzymes"/>
    <property type="match status" value="1"/>
</dbReference>
<keyword evidence="6" id="KW-1185">Reference proteome</keyword>
<dbReference type="Pfam" id="PF13102">
    <property type="entry name" value="Phage_int_SAM_5"/>
    <property type="match status" value="1"/>
</dbReference>
<protein>
    <submittedName>
        <fullName evidence="5">Integrase</fullName>
    </submittedName>
</protein>
<dbReference type="GO" id="GO:0006310">
    <property type="term" value="P:DNA recombination"/>
    <property type="evidence" value="ECO:0007669"/>
    <property type="project" value="UniProtKB-KW"/>
</dbReference>
<dbReference type="InterPro" id="IPR025269">
    <property type="entry name" value="SAM-like_dom"/>
</dbReference>
<dbReference type="OrthoDB" id="9806835at2"/>
<evidence type="ECO:0000256" key="2">
    <source>
        <dbReference type="ARBA" id="ARBA00023125"/>
    </source>
</evidence>
<dbReference type="InterPro" id="IPR002104">
    <property type="entry name" value="Integrase_catalytic"/>
</dbReference>
<proteinExistence type="inferred from homology"/>
<accession>A0A1L3J2J5</accession>
<gene>
    <name evidence="5" type="ORF">LPB144_02480</name>
</gene>
<dbReference type="AlphaFoldDB" id="A0A1L3J2J5"/>
<dbReference type="InterPro" id="IPR050090">
    <property type="entry name" value="Tyrosine_recombinase_XerCD"/>
</dbReference>
<dbReference type="EMBL" id="CP018153">
    <property type="protein sequence ID" value="APG59345.1"/>
    <property type="molecule type" value="Genomic_DNA"/>
</dbReference>
<evidence type="ECO:0000259" key="4">
    <source>
        <dbReference type="PROSITE" id="PS51898"/>
    </source>
</evidence>
<evidence type="ECO:0000256" key="1">
    <source>
        <dbReference type="ARBA" id="ARBA00008857"/>
    </source>
</evidence>
<dbReference type="CDD" id="cd01185">
    <property type="entry name" value="INTN1_C_like"/>
    <property type="match status" value="1"/>
</dbReference>
<keyword evidence="3" id="KW-0233">DNA recombination</keyword>
<dbReference type="Gene3D" id="1.10.150.130">
    <property type="match status" value="1"/>
</dbReference>
<dbReference type="InterPro" id="IPR010998">
    <property type="entry name" value="Integrase_recombinase_N"/>
</dbReference>
<dbReference type="STRING" id="1913577.LPB144_02480"/>
<sequence length="384" mass="45532">MIKVSLRSKKISKGRRSLYLDFYPPIENPTTRKPTRRQFLKLYIIEKPKTLMDKQYNKEKLIIANSIRQRRENQLNKPEIYSDFEREQIRRKEIGNQSFLTYFLEQSDKKYGSNRNIWLSAYSYLKQFAGRDLKFNQLNEGYFENFKTFLLSAKSRRSTKRIIARNTAVSYFNKVKATLKQAYKDGYIQENLHAKIRAIEPEDTTREYLTLEELNRLVETDCKVPILKRAALFSALTGLRFSDIQKLKWQEIMYIQGDGYTLKFKQKKTKRIEHHPIGKQAYFLTDGDKNPKRMPGSHFVFKGLKYSAYQNKHLADWVKKAGIERKITFHCFRHTYATLHLTKGTDLYTISKLLGHKNIKTTQVYAKIVNEEKRQASEKIKLNF</sequence>
<feature type="domain" description="Tyr recombinase" evidence="4">
    <location>
        <begin position="204"/>
        <end position="378"/>
    </location>
</feature>
<evidence type="ECO:0000256" key="3">
    <source>
        <dbReference type="ARBA" id="ARBA00023172"/>
    </source>
</evidence>